<accession>A0ABN0P1J2</accession>
<evidence type="ECO:0000256" key="1">
    <source>
        <dbReference type="SAM" id="SignalP"/>
    </source>
</evidence>
<keyword evidence="1" id="KW-0732">Signal</keyword>
<dbReference type="EMBL" id="AWVH01000005">
    <property type="protein sequence ID" value="ERJ94189.1"/>
    <property type="molecule type" value="Genomic_DNA"/>
</dbReference>
<proteinExistence type="predicted"/>
<organism evidence="2 3">
    <name type="scientific">Treponema lecithinolyticum ATCC 700332</name>
    <dbReference type="NCBI Taxonomy" id="1321815"/>
    <lineage>
        <taxon>Bacteria</taxon>
        <taxon>Pseudomonadati</taxon>
        <taxon>Spirochaetota</taxon>
        <taxon>Spirochaetia</taxon>
        <taxon>Spirochaetales</taxon>
        <taxon>Treponemataceae</taxon>
        <taxon>Treponema</taxon>
    </lineage>
</organism>
<dbReference type="RefSeq" id="WP_021686563.1">
    <property type="nucleotide sequence ID" value="NZ_KI260561.1"/>
</dbReference>
<reference evidence="2 3" key="1">
    <citation type="submission" date="2013-08" db="EMBL/GenBank/DDBJ databases">
        <authorList>
            <person name="Weinstock G."/>
            <person name="Sodergren E."/>
            <person name="Wylie T."/>
            <person name="Fulton L."/>
            <person name="Fulton R."/>
            <person name="Fronick C."/>
            <person name="O'Laughlin M."/>
            <person name="Godfrey J."/>
            <person name="Miner T."/>
            <person name="Herter B."/>
            <person name="Appelbaum E."/>
            <person name="Cordes M."/>
            <person name="Lek S."/>
            <person name="Wollam A."/>
            <person name="Pepin K.H."/>
            <person name="Palsikar V.B."/>
            <person name="Mitreva M."/>
            <person name="Wilson R.K."/>
        </authorList>
    </citation>
    <scope>NUCLEOTIDE SEQUENCE [LARGE SCALE GENOMIC DNA]</scope>
    <source>
        <strain evidence="2 3">ATCC 700332</strain>
    </source>
</reference>
<feature type="chain" id="PRO_5045352465" description="Lipoprotein" evidence="1">
    <location>
        <begin position="21"/>
        <end position="131"/>
    </location>
</feature>
<evidence type="ECO:0000313" key="2">
    <source>
        <dbReference type="EMBL" id="ERJ94189.1"/>
    </source>
</evidence>
<comment type="caution">
    <text evidence="2">The sequence shown here is derived from an EMBL/GenBank/DDBJ whole genome shotgun (WGS) entry which is preliminary data.</text>
</comment>
<gene>
    <name evidence="2" type="ORF">HMPREF9193_00158</name>
</gene>
<evidence type="ECO:0000313" key="3">
    <source>
        <dbReference type="Proteomes" id="UP000016649"/>
    </source>
</evidence>
<keyword evidence="3" id="KW-1185">Reference proteome</keyword>
<evidence type="ECO:0008006" key="4">
    <source>
        <dbReference type="Google" id="ProtNLM"/>
    </source>
</evidence>
<name>A0ABN0P1J2_TRELE</name>
<feature type="signal peptide" evidence="1">
    <location>
        <begin position="1"/>
        <end position="20"/>
    </location>
</feature>
<sequence length="131" mass="15169">MKKTLFILAFFICIAGILCAQIPEGLNVNKIEEEGKTENGLPYTITIEYLPATGEAFFTFTINQSMFNQADAMIAIRDRAQKFVEETKENDVRKYYHYVYRGADSTKYDGAKKKVYYTSRIRFLEKQVTAY</sequence>
<dbReference type="Proteomes" id="UP000016649">
    <property type="component" value="Unassembled WGS sequence"/>
</dbReference>
<protein>
    <recommendedName>
        <fullName evidence="4">Lipoprotein</fullName>
    </recommendedName>
</protein>